<dbReference type="EMBL" id="BSEH01000707">
    <property type="protein sequence ID" value="GLJ59138.1"/>
    <property type="molecule type" value="Genomic_DNA"/>
</dbReference>
<feature type="region of interest" description="Disordered" evidence="1">
    <location>
        <begin position="73"/>
        <end position="106"/>
    </location>
</feature>
<dbReference type="AlphaFoldDB" id="A0AAD3RRV4"/>
<keyword evidence="4" id="KW-1185">Reference proteome</keyword>
<protein>
    <submittedName>
        <fullName evidence="3">Uncharacterized protein</fullName>
    </submittedName>
</protein>
<proteinExistence type="predicted"/>
<comment type="caution">
    <text evidence="3">The sequence shown here is derived from an EMBL/GenBank/DDBJ whole genome shotgun (WGS) entry which is preliminary data.</text>
</comment>
<name>A0AAD3RRV4_CRYJA</name>
<sequence>MGTFMKSNGALTGWPSTETAAPSPAVIGGAYYAPFYVSASVFAPTSKNCSFNEGLPTLIGSLTRYGKRIVTESTQSRSNGSVDAGGTGLGDATEMGAETSAETSATGSYEFGTGPLLFYGKREAMGIKMELALPLFSGYASAIWVRCETNVLLSKGAWQSAGTGLESASRSATGNETSVYVSTGGLLGTAFSAFFVPTSGSPYTIATVADSLVPKSDAYACYVAGSTAIKVDPEARMSTSGW</sequence>
<evidence type="ECO:0000313" key="2">
    <source>
        <dbReference type="EMBL" id="GLJ57803.1"/>
    </source>
</evidence>
<reference evidence="3" key="1">
    <citation type="submission" date="2022-12" db="EMBL/GenBank/DDBJ databases">
        <title>Chromosome-Level Genome Assembly of Japanese Cedar (Cryptomeriajaponica D. Don).</title>
        <authorList>
            <person name="Fujino T."/>
            <person name="Yamaguchi K."/>
            <person name="Yokoyama T."/>
            <person name="Hamanaka T."/>
            <person name="Harazono Y."/>
            <person name="Kamada H."/>
            <person name="Kobayashi W."/>
            <person name="Ujino-Ihara T."/>
            <person name="Uchiyama K."/>
            <person name="Matsumoto A."/>
            <person name="Izuno A."/>
            <person name="Tsumura Y."/>
            <person name="Toyoda A."/>
            <person name="Shigenobu S."/>
            <person name="Moriguchi Y."/>
            <person name="Ueno S."/>
            <person name="Kasahara M."/>
        </authorList>
    </citation>
    <scope>NUCLEOTIDE SEQUENCE</scope>
</reference>
<evidence type="ECO:0000313" key="3">
    <source>
        <dbReference type="EMBL" id="GLJ59138.1"/>
    </source>
</evidence>
<accession>A0AAD3RRV4</accession>
<gene>
    <name evidence="2" type="ORF">SUGI_1373630</name>
    <name evidence="3" type="ORF">SUGI_1493960</name>
</gene>
<organism evidence="3 4">
    <name type="scientific">Cryptomeria japonica</name>
    <name type="common">Japanese cedar</name>
    <name type="synonym">Cupressus japonica</name>
    <dbReference type="NCBI Taxonomy" id="3369"/>
    <lineage>
        <taxon>Eukaryota</taxon>
        <taxon>Viridiplantae</taxon>
        <taxon>Streptophyta</taxon>
        <taxon>Embryophyta</taxon>
        <taxon>Tracheophyta</taxon>
        <taxon>Spermatophyta</taxon>
        <taxon>Pinopsida</taxon>
        <taxon>Pinidae</taxon>
        <taxon>Conifers II</taxon>
        <taxon>Cupressales</taxon>
        <taxon>Cupressaceae</taxon>
        <taxon>Cryptomeria</taxon>
    </lineage>
</organism>
<dbReference type="Proteomes" id="UP001234787">
    <property type="component" value="Unassembled WGS sequence"/>
</dbReference>
<dbReference type="EMBL" id="BSEH01000190">
    <property type="protein sequence ID" value="GLJ57803.1"/>
    <property type="molecule type" value="Genomic_DNA"/>
</dbReference>
<evidence type="ECO:0000256" key="1">
    <source>
        <dbReference type="SAM" id="MobiDB-lite"/>
    </source>
</evidence>
<evidence type="ECO:0000313" key="4">
    <source>
        <dbReference type="Proteomes" id="UP001234787"/>
    </source>
</evidence>